<dbReference type="HOGENOM" id="CLU_000288_138_12_1"/>
<dbReference type="EMBL" id="KN833788">
    <property type="protein sequence ID" value="KIK19240.1"/>
    <property type="molecule type" value="Genomic_DNA"/>
</dbReference>
<reference evidence="3 4" key="1">
    <citation type="submission" date="2014-04" db="EMBL/GenBank/DDBJ databases">
        <authorList>
            <consortium name="DOE Joint Genome Institute"/>
            <person name="Kuo A."/>
            <person name="Kohler A."/>
            <person name="Costa M.D."/>
            <person name="Nagy L.G."/>
            <person name="Floudas D."/>
            <person name="Copeland A."/>
            <person name="Barry K.W."/>
            <person name="Cichocki N."/>
            <person name="Veneault-Fourrey C."/>
            <person name="LaButti K."/>
            <person name="Lindquist E.A."/>
            <person name="Lipzen A."/>
            <person name="Lundell T."/>
            <person name="Morin E."/>
            <person name="Murat C."/>
            <person name="Sun H."/>
            <person name="Tunlid A."/>
            <person name="Henrissat B."/>
            <person name="Grigoriev I.V."/>
            <person name="Hibbett D.S."/>
            <person name="Martin F."/>
            <person name="Nordberg H.P."/>
            <person name="Cantor M.N."/>
            <person name="Hua S.X."/>
        </authorList>
    </citation>
    <scope>NUCLEOTIDE SEQUENCE [LARGE SCALE GENOMIC DNA]</scope>
    <source>
        <strain evidence="3 4">441</strain>
    </source>
</reference>
<reference evidence="4" key="2">
    <citation type="submission" date="2015-01" db="EMBL/GenBank/DDBJ databases">
        <title>Evolutionary Origins and Diversification of the Mycorrhizal Mutualists.</title>
        <authorList>
            <consortium name="DOE Joint Genome Institute"/>
            <consortium name="Mycorrhizal Genomics Consortium"/>
            <person name="Kohler A."/>
            <person name="Kuo A."/>
            <person name="Nagy L.G."/>
            <person name="Floudas D."/>
            <person name="Copeland A."/>
            <person name="Barry K.W."/>
            <person name="Cichocki N."/>
            <person name="Veneault-Fourrey C."/>
            <person name="LaButti K."/>
            <person name="Lindquist E.A."/>
            <person name="Lipzen A."/>
            <person name="Lundell T."/>
            <person name="Morin E."/>
            <person name="Murat C."/>
            <person name="Riley R."/>
            <person name="Ohm R."/>
            <person name="Sun H."/>
            <person name="Tunlid A."/>
            <person name="Henrissat B."/>
            <person name="Grigoriev I.V."/>
            <person name="Hibbett D.S."/>
            <person name="Martin F."/>
        </authorList>
    </citation>
    <scope>NUCLEOTIDE SEQUENCE [LARGE SCALE GENOMIC DNA]</scope>
    <source>
        <strain evidence="4">441</strain>
    </source>
</reference>
<accession>A0A0C9Y3F4</accession>
<gene>
    <name evidence="3" type="ORF">PISMIDRAFT_158942</name>
</gene>
<protein>
    <submittedName>
        <fullName evidence="3">Unplaced genomic scaffold scaffold_104, whole genome shotgun sequence</fullName>
    </submittedName>
</protein>
<dbReference type="OrthoDB" id="2615781at2759"/>
<name>A0A0C9Y3F4_9AGAM</name>
<evidence type="ECO:0000259" key="2">
    <source>
        <dbReference type="Pfam" id="PF26640"/>
    </source>
</evidence>
<evidence type="ECO:0000313" key="4">
    <source>
        <dbReference type="Proteomes" id="UP000054018"/>
    </source>
</evidence>
<dbReference type="Pfam" id="PF26640">
    <property type="entry name" value="DUF8212"/>
    <property type="match status" value="1"/>
</dbReference>
<feature type="domain" description="Heterokaryon incompatibility" evidence="1">
    <location>
        <begin position="43"/>
        <end position="143"/>
    </location>
</feature>
<dbReference type="Pfam" id="PF06985">
    <property type="entry name" value="HET"/>
    <property type="match status" value="1"/>
</dbReference>
<dbReference type="Proteomes" id="UP000054018">
    <property type="component" value="Unassembled WGS sequence"/>
</dbReference>
<keyword evidence="4" id="KW-1185">Reference proteome</keyword>
<organism evidence="3 4">
    <name type="scientific">Pisolithus microcarpus 441</name>
    <dbReference type="NCBI Taxonomy" id="765257"/>
    <lineage>
        <taxon>Eukaryota</taxon>
        <taxon>Fungi</taxon>
        <taxon>Dikarya</taxon>
        <taxon>Basidiomycota</taxon>
        <taxon>Agaricomycotina</taxon>
        <taxon>Agaricomycetes</taxon>
        <taxon>Agaricomycetidae</taxon>
        <taxon>Boletales</taxon>
        <taxon>Sclerodermatineae</taxon>
        <taxon>Pisolithaceae</taxon>
        <taxon>Pisolithus</taxon>
    </lineage>
</organism>
<dbReference type="PANTHER" id="PTHR10622:SF12">
    <property type="entry name" value="HET DOMAIN-CONTAINING PROTEIN"/>
    <property type="match status" value="1"/>
</dbReference>
<evidence type="ECO:0000259" key="1">
    <source>
        <dbReference type="Pfam" id="PF06985"/>
    </source>
</evidence>
<evidence type="ECO:0000313" key="3">
    <source>
        <dbReference type="EMBL" id="KIK19240.1"/>
    </source>
</evidence>
<dbReference type="InterPro" id="IPR010730">
    <property type="entry name" value="HET"/>
</dbReference>
<dbReference type="PANTHER" id="PTHR10622">
    <property type="entry name" value="HET DOMAIN-CONTAINING PROTEIN"/>
    <property type="match status" value="1"/>
</dbReference>
<feature type="domain" description="DUF8212" evidence="2">
    <location>
        <begin position="261"/>
        <end position="283"/>
    </location>
</feature>
<dbReference type="InterPro" id="IPR058525">
    <property type="entry name" value="DUF8212"/>
</dbReference>
<proteinExistence type="predicted"/>
<dbReference type="AlphaFoldDB" id="A0A0C9Y3F4"/>
<sequence>MHLIDVLAFLEVEGKISRGLNLDTETRILVDFHGSAVLAGSEYAILSHCWEVPEKGEKEVHFKEIKKFTTMKPHKRDEIRKRDGYRKILDTCRRANKDGLRWAWVDSCCINRESSSELSEAINSMFRWYANSRLCYVYLQDVEGSLPTERNKEKFPGSNGWPKWFSRGWTLQELVAPRIVHFYDKGWSFISDKQELADTLKAITRIPRSVLKDGIGSPRPCAAQILSWAADRRTTRVEDIAYSLLGLLDVNMPMLYGEGKKAFQRLQEEIIRRFNDHSIFAWDPDGKDLRTTSVLADDPSYFRGCHNIKRVEFDEFVRELKEVVLEEELCQARLQIFSVTNGGIQIWLPLTPYCNCPSIFKATLACRRYGALVTIDLAPWKTKYYRYCGATGTPKSCLMIQQVFLAHQDDVHDNINFELDDRTIAYHGFSYCSSFPPRVTNSSVTLTRTNPLTVVVYNRDGTHFAVVFGWCFGQEWVHVKSGTCVKEDRHDWESRAKEIYHQAWNMGAEHAHLMEDAHSGHSLFYMKHIHLPQSKWAVKLVCGAWKKSRRSTVTIDVGLCTGFCHDPLKWRGLKLVANDNNMPGLMSIDWSPGSSSLSVGGMQVEFLPACQEVQVSWDIFCPHQRLI</sequence>
<dbReference type="STRING" id="765257.A0A0C9Y3F4"/>